<sequence length="758" mass="82763">MMIARAVKFTPEVLLSAPRRSAGLPNAEGTIVLHTISTYSFQNHSKTTTLRALNVKSGESIELAKDQDISDLNWLDDDRFVALRREKNGHTSVIEGSVKSGTASQVAGEINAAAGNLRVTKLNVEGEYAVVLSAAADRNGNLWTPELAERKTRSTGRLYNGLFVRHWDRFEGPEHNALWYGKLTKGSNGELSLSSLTNALKGTGLESPVQPFGGTDNFDIRNDAIIFVAKDPKLNPALNTKCNVYILRIKSWTHPTDSASLRQIAIPGFEGASSSPVFAPHGPKAAFLSMKRPGYEADKNRIFVIPDVNATEINATETHGSSSGEGSWDRSPSSVSFTADAQKLLLTAENEGTGCLYITDGDITKSGDHLPIALTSNGAVSDARPLTDGRIFISGSSLIDNSWYAIVDPKAEIASSKPGCAPVGMWSHSNSGEGKKFGLSSSQISSIRTPSSNPKINKEVHSLVLKPSFYEEGKKYPVAYLIHGGPQGSWADNWSTRWNPAVYAEQGYIVVTPNPTGSTGYGQAFTDAINSNWGGDPYEDIVRVFEWVGKNMKDADNENAVALGASYGGYMINWLNGHDLGRRFKTMVNHDGIFSFAGGLLATEELYFPFHDLKGTPWDASTKSAVAKKTNEVFSSSSTSNWRKWDPSEYLSHWSTPTLIIHSEKDYRLNLSEGLAAFNVLQARGIESQFLTFPDENHWVLKPENSLVWHKVVLNWINKFTGLPAYTDEDPNGDSFWGGVVEGKEENSAMPIQGKPET</sequence>
<dbReference type="Gene3D" id="3.40.50.1820">
    <property type="entry name" value="alpha/beta hydrolase"/>
    <property type="match status" value="1"/>
</dbReference>
<evidence type="ECO:0000256" key="5">
    <source>
        <dbReference type="ARBA" id="ARBA00022825"/>
    </source>
</evidence>
<dbReference type="AlphaFoldDB" id="A0AAQ3M7I8"/>
<dbReference type="GO" id="GO:0004252">
    <property type="term" value="F:serine-type endopeptidase activity"/>
    <property type="evidence" value="ECO:0007669"/>
    <property type="project" value="TreeGrafter"/>
</dbReference>
<organism evidence="8 9">
    <name type="scientific">Acrodontium crateriforme</name>
    <dbReference type="NCBI Taxonomy" id="150365"/>
    <lineage>
        <taxon>Eukaryota</taxon>
        <taxon>Fungi</taxon>
        <taxon>Dikarya</taxon>
        <taxon>Ascomycota</taxon>
        <taxon>Pezizomycotina</taxon>
        <taxon>Dothideomycetes</taxon>
        <taxon>Dothideomycetidae</taxon>
        <taxon>Mycosphaerellales</taxon>
        <taxon>Teratosphaeriaceae</taxon>
        <taxon>Acrodontium</taxon>
    </lineage>
</organism>
<dbReference type="Pfam" id="PF00326">
    <property type="entry name" value="Peptidase_S9"/>
    <property type="match status" value="1"/>
</dbReference>
<evidence type="ECO:0000256" key="6">
    <source>
        <dbReference type="ARBA" id="ARBA00032829"/>
    </source>
</evidence>
<feature type="domain" description="Peptidase S9 prolyl oligopeptidase catalytic" evidence="7">
    <location>
        <begin position="494"/>
        <end position="721"/>
    </location>
</feature>
<evidence type="ECO:0000256" key="1">
    <source>
        <dbReference type="ARBA" id="ARBA00010040"/>
    </source>
</evidence>
<name>A0AAQ3M7I8_9PEZI</name>
<keyword evidence="9" id="KW-1185">Reference proteome</keyword>
<dbReference type="SUPFAM" id="SSF82171">
    <property type="entry name" value="DPP6 N-terminal domain-like"/>
    <property type="match status" value="1"/>
</dbReference>
<evidence type="ECO:0000313" key="9">
    <source>
        <dbReference type="Proteomes" id="UP001303373"/>
    </source>
</evidence>
<dbReference type="FunFam" id="3.40.50.1820:FF:000028">
    <property type="entry name" value="S9 family peptidase"/>
    <property type="match status" value="1"/>
</dbReference>
<dbReference type="GO" id="GO:0006508">
    <property type="term" value="P:proteolysis"/>
    <property type="evidence" value="ECO:0007669"/>
    <property type="project" value="UniProtKB-KW"/>
</dbReference>
<proteinExistence type="inferred from homology"/>
<keyword evidence="5" id="KW-0720">Serine protease</keyword>
<dbReference type="InterPro" id="IPR001375">
    <property type="entry name" value="Peptidase_S9_cat"/>
</dbReference>
<evidence type="ECO:0000256" key="2">
    <source>
        <dbReference type="ARBA" id="ARBA00022670"/>
    </source>
</evidence>
<evidence type="ECO:0000313" key="8">
    <source>
        <dbReference type="EMBL" id="WPH02345.1"/>
    </source>
</evidence>
<reference evidence="8 9" key="1">
    <citation type="submission" date="2023-11" db="EMBL/GenBank/DDBJ databases">
        <title>An acidophilic fungus is an integral part of prey digestion in a carnivorous sundew plant.</title>
        <authorList>
            <person name="Tsai I.J."/>
        </authorList>
    </citation>
    <scope>NUCLEOTIDE SEQUENCE [LARGE SCALE GENOMIC DNA]</scope>
    <source>
        <strain evidence="8">169a</strain>
    </source>
</reference>
<dbReference type="EMBL" id="CP138587">
    <property type="protein sequence ID" value="WPH02345.1"/>
    <property type="molecule type" value="Genomic_DNA"/>
</dbReference>
<dbReference type="SUPFAM" id="SSF53474">
    <property type="entry name" value="alpha/beta-Hydrolases"/>
    <property type="match status" value="1"/>
</dbReference>
<comment type="similarity">
    <text evidence="1">Belongs to the peptidase S9C family.</text>
</comment>
<accession>A0AAQ3M7I8</accession>
<gene>
    <name evidence="8" type="ORF">R9X50_00520800</name>
</gene>
<dbReference type="Proteomes" id="UP001303373">
    <property type="component" value="Chromosome 8"/>
</dbReference>
<keyword evidence="2" id="KW-0645">Protease</keyword>
<evidence type="ECO:0000256" key="4">
    <source>
        <dbReference type="ARBA" id="ARBA00022801"/>
    </source>
</evidence>
<protein>
    <recommendedName>
        <fullName evidence="6">Dipeptidyl-peptidase V</fullName>
    </recommendedName>
</protein>
<keyword evidence="3" id="KW-0732">Signal</keyword>
<evidence type="ECO:0000259" key="7">
    <source>
        <dbReference type="Pfam" id="PF00326"/>
    </source>
</evidence>
<keyword evidence="4" id="KW-0378">Hydrolase</keyword>
<dbReference type="InterPro" id="IPR029058">
    <property type="entry name" value="AB_hydrolase_fold"/>
</dbReference>
<evidence type="ECO:0000256" key="3">
    <source>
        <dbReference type="ARBA" id="ARBA00022729"/>
    </source>
</evidence>
<dbReference type="PANTHER" id="PTHR42776:SF13">
    <property type="entry name" value="DIPEPTIDYL-PEPTIDASE 5"/>
    <property type="match status" value="1"/>
</dbReference>
<dbReference type="PANTHER" id="PTHR42776">
    <property type="entry name" value="SERINE PEPTIDASE S9 FAMILY MEMBER"/>
    <property type="match status" value="1"/>
</dbReference>